<dbReference type="EMBL" id="MT143735">
    <property type="protein sequence ID" value="QJB01806.1"/>
    <property type="molecule type" value="Genomic_DNA"/>
</dbReference>
<sequence>MELSKSDLGIIAEKLTNKAVDKVMDDPLAAIMTADSILSIAVNVLPTLPWETPFPIPRVIYEKLKQAEGK</sequence>
<reference evidence="1" key="1">
    <citation type="submission" date="2020-03" db="EMBL/GenBank/DDBJ databases">
        <title>The deep terrestrial virosphere.</title>
        <authorList>
            <person name="Holmfeldt K."/>
            <person name="Nilsson E."/>
            <person name="Simone D."/>
            <person name="Lopez-Fernandez M."/>
            <person name="Wu X."/>
            <person name="de Brujin I."/>
            <person name="Lundin D."/>
            <person name="Andersson A."/>
            <person name="Bertilsson S."/>
            <person name="Dopson M."/>
        </authorList>
    </citation>
    <scope>NUCLEOTIDE SEQUENCE</scope>
    <source>
        <strain evidence="1">MM171A01759</strain>
        <strain evidence="2">MM171B01954</strain>
    </source>
</reference>
<organism evidence="1">
    <name type="scientific">viral metagenome</name>
    <dbReference type="NCBI Taxonomy" id="1070528"/>
    <lineage>
        <taxon>unclassified sequences</taxon>
        <taxon>metagenomes</taxon>
        <taxon>organismal metagenomes</taxon>
    </lineage>
</organism>
<dbReference type="EMBL" id="MT143584">
    <property type="protein sequence ID" value="QJA98478.1"/>
    <property type="molecule type" value="Genomic_DNA"/>
</dbReference>
<accession>A0A6M3M0X6</accession>
<name>A0A6M3M0X6_9ZZZZ</name>
<dbReference type="AlphaFoldDB" id="A0A6M3M0X6"/>
<evidence type="ECO:0000313" key="2">
    <source>
        <dbReference type="EMBL" id="QJB01806.1"/>
    </source>
</evidence>
<proteinExistence type="predicted"/>
<gene>
    <name evidence="1" type="ORF">MM171A01759_0003</name>
    <name evidence="2" type="ORF">MM171B01954_0003</name>
</gene>
<evidence type="ECO:0000313" key="1">
    <source>
        <dbReference type="EMBL" id="QJA98478.1"/>
    </source>
</evidence>
<protein>
    <submittedName>
        <fullName evidence="1">Uncharacterized protein</fullName>
    </submittedName>
</protein>